<dbReference type="PANTHER" id="PTHR42886">
    <property type="entry name" value="RE40534P-RELATED"/>
    <property type="match status" value="1"/>
</dbReference>
<evidence type="ECO:0000313" key="4">
    <source>
        <dbReference type="EMBL" id="OQR91484.1"/>
    </source>
</evidence>
<feature type="transmembrane region" description="Helical" evidence="2">
    <location>
        <begin position="31"/>
        <end position="50"/>
    </location>
</feature>
<keyword evidence="2" id="KW-1133">Transmembrane helix</keyword>
<dbReference type="PRINTS" id="PR00111">
    <property type="entry name" value="ABHYDROLASE"/>
</dbReference>
<proteinExistence type="inferred from homology"/>
<organism evidence="4 5">
    <name type="scientific">Thraustotheca clavata</name>
    <dbReference type="NCBI Taxonomy" id="74557"/>
    <lineage>
        <taxon>Eukaryota</taxon>
        <taxon>Sar</taxon>
        <taxon>Stramenopiles</taxon>
        <taxon>Oomycota</taxon>
        <taxon>Saprolegniomycetes</taxon>
        <taxon>Saprolegniales</taxon>
        <taxon>Achlyaceae</taxon>
        <taxon>Thraustotheca</taxon>
    </lineage>
</organism>
<evidence type="ECO:0000256" key="1">
    <source>
        <dbReference type="ARBA" id="ARBA00038097"/>
    </source>
</evidence>
<name>A0A1V9Z0A4_9STRA</name>
<evidence type="ECO:0000259" key="3">
    <source>
        <dbReference type="Pfam" id="PF00561"/>
    </source>
</evidence>
<dbReference type="GO" id="GO:0052689">
    <property type="term" value="F:carboxylic ester hydrolase activity"/>
    <property type="evidence" value="ECO:0007669"/>
    <property type="project" value="TreeGrafter"/>
</dbReference>
<dbReference type="GO" id="GO:0055088">
    <property type="term" value="P:lipid homeostasis"/>
    <property type="evidence" value="ECO:0007669"/>
    <property type="project" value="TreeGrafter"/>
</dbReference>
<keyword evidence="5" id="KW-1185">Reference proteome</keyword>
<evidence type="ECO:0000256" key="2">
    <source>
        <dbReference type="SAM" id="Phobius"/>
    </source>
</evidence>
<dbReference type="InterPro" id="IPR029058">
    <property type="entry name" value="AB_hydrolase_fold"/>
</dbReference>
<evidence type="ECO:0000313" key="5">
    <source>
        <dbReference type="Proteomes" id="UP000243217"/>
    </source>
</evidence>
<dbReference type="GO" id="GO:0042171">
    <property type="term" value="F:lysophosphatidic acid acyltransferase activity"/>
    <property type="evidence" value="ECO:0007669"/>
    <property type="project" value="TreeGrafter"/>
</dbReference>
<dbReference type="GO" id="GO:0008233">
    <property type="term" value="F:peptidase activity"/>
    <property type="evidence" value="ECO:0007669"/>
    <property type="project" value="UniProtKB-KW"/>
</dbReference>
<dbReference type="STRING" id="74557.A0A1V9Z0A4"/>
<gene>
    <name evidence="4" type="ORF">THRCLA_08979</name>
</gene>
<dbReference type="Proteomes" id="UP000243217">
    <property type="component" value="Unassembled WGS sequence"/>
</dbReference>
<dbReference type="AlphaFoldDB" id="A0A1V9Z0A4"/>
<keyword evidence="4" id="KW-0378">Hydrolase</keyword>
<keyword evidence="4" id="KW-0645">Protease</keyword>
<protein>
    <submittedName>
        <fullName evidence="4">Serine protease family S33</fullName>
    </submittedName>
</protein>
<dbReference type="Pfam" id="PF00561">
    <property type="entry name" value="Abhydrolase_1"/>
    <property type="match status" value="1"/>
</dbReference>
<dbReference type="GO" id="GO:0006654">
    <property type="term" value="P:phosphatidic acid biosynthetic process"/>
    <property type="evidence" value="ECO:0007669"/>
    <property type="project" value="TreeGrafter"/>
</dbReference>
<dbReference type="GO" id="GO:0006508">
    <property type="term" value="P:proteolysis"/>
    <property type="evidence" value="ECO:0007669"/>
    <property type="project" value="UniProtKB-KW"/>
</dbReference>
<keyword evidence="2" id="KW-0472">Membrane</keyword>
<feature type="transmembrane region" description="Helical" evidence="2">
    <location>
        <begin position="111"/>
        <end position="134"/>
    </location>
</feature>
<feature type="domain" description="AB hydrolase-1" evidence="3">
    <location>
        <begin position="187"/>
        <end position="299"/>
    </location>
</feature>
<feature type="transmembrane region" description="Helical" evidence="2">
    <location>
        <begin position="6"/>
        <end position="24"/>
    </location>
</feature>
<accession>A0A1V9Z0A4</accession>
<dbReference type="SUPFAM" id="SSF53474">
    <property type="entry name" value="alpha/beta-Hydrolases"/>
    <property type="match status" value="1"/>
</dbReference>
<reference evidence="4 5" key="1">
    <citation type="journal article" date="2014" name="Genome Biol. Evol.">
        <title>The secreted proteins of Achlya hypogyna and Thraustotheca clavata identify the ancestral oomycete secretome and reveal gene acquisitions by horizontal gene transfer.</title>
        <authorList>
            <person name="Misner I."/>
            <person name="Blouin N."/>
            <person name="Leonard G."/>
            <person name="Richards T.A."/>
            <person name="Lane C.E."/>
        </authorList>
    </citation>
    <scope>NUCLEOTIDE SEQUENCE [LARGE SCALE GENOMIC DNA]</scope>
    <source>
        <strain evidence="4 5">ATCC 34112</strain>
    </source>
</reference>
<dbReference type="InterPro" id="IPR000073">
    <property type="entry name" value="AB_hydrolase_1"/>
</dbReference>
<dbReference type="OrthoDB" id="7457040at2759"/>
<keyword evidence="2" id="KW-0812">Transmembrane</keyword>
<sequence length="385" mass="43293">MWKYLAFGFSTLLAVPLLLLWGFIGFLLRQSLVLCGLISVAVVLTLTITVQLNEHLTLFDFPVVLAFTFAGVSLIPKKLVYEAPIFALFLAYAIVRRVYLTVENSNEKLYANWIAVLSCIGLLWGIICALKLWVSASLEKLTKIEDSLYKSHIMSEYKMLKVAGLGTVHIPYCGEVRDESRLPPLNLVLIHGYAAGNAFWATNLQEFAKCYNVYAVEWIGVGRSDRPNPSFSTYEDADRFFVDAIEGWRKEIQLDRFVLAGHSMGGIFVTHYALNYPQHVEQLILISPAAVGPAPKYDKPSSVLFQIIGFGWRSGLTPMSLVRFAGPFGRYLVHWVLETRMSWLPDTSVLKTGILNSSIVAEYMYHNWALKRSGEVAMNTHLLPV</sequence>
<comment type="caution">
    <text evidence="4">The sequence shown here is derived from an EMBL/GenBank/DDBJ whole genome shotgun (WGS) entry which is preliminary data.</text>
</comment>
<comment type="similarity">
    <text evidence="1">Belongs to the peptidase S33 family. ABHD4/ABHD5 subfamily.</text>
</comment>
<dbReference type="Gene3D" id="3.40.50.1820">
    <property type="entry name" value="alpha/beta hydrolase"/>
    <property type="match status" value="1"/>
</dbReference>
<dbReference type="EMBL" id="JNBS01002417">
    <property type="protein sequence ID" value="OQR91484.1"/>
    <property type="molecule type" value="Genomic_DNA"/>
</dbReference>
<feature type="transmembrane region" description="Helical" evidence="2">
    <location>
        <begin position="79"/>
        <end position="99"/>
    </location>
</feature>
<dbReference type="PANTHER" id="PTHR42886:SF29">
    <property type="entry name" value="PUMMELIG, ISOFORM A"/>
    <property type="match status" value="1"/>
</dbReference>